<sequence>MTQSLYNLIRENPKMKKLTISDIKEILKVELVVFFTSRFSLIESHMDCVLQCVQNEQMDYNSY</sequence>
<protein>
    <submittedName>
        <fullName evidence="1">Uncharacterized protein</fullName>
    </submittedName>
</protein>
<evidence type="ECO:0000313" key="1">
    <source>
        <dbReference type="EMBL" id="SVB10454.1"/>
    </source>
</evidence>
<organism evidence="1">
    <name type="scientific">marine metagenome</name>
    <dbReference type="NCBI Taxonomy" id="408172"/>
    <lineage>
        <taxon>unclassified sequences</taxon>
        <taxon>metagenomes</taxon>
        <taxon>ecological metagenomes</taxon>
    </lineage>
</organism>
<accession>A0A382BA04</accession>
<name>A0A382BA04_9ZZZZ</name>
<dbReference type="AlphaFoldDB" id="A0A382BA04"/>
<proteinExistence type="predicted"/>
<reference evidence="1" key="1">
    <citation type="submission" date="2018-05" db="EMBL/GenBank/DDBJ databases">
        <authorList>
            <person name="Lanie J.A."/>
            <person name="Ng W.-L."/>
            <person name="Kazmierczak K.M."/>
            <person name="Andrzejewski T.M."/>
            <person name="Davidsen T.M."/>
            <person name="Wayne K.J."/>
            <person name="Tettelin H."/>
            <person name="Glass J.I."/>
            <person name="Rusch D."/>
            <person name="Podicherti R."/>
            <person name="Tsui H.-C.T."/>
            <person name="Winkler M.E."/>
        </authorList>
    </citation>
    <scope>NUCLEOTIDE SEQUENCE</scope>
</reference>
<dbReference type="EMBL" id="UINC01028808">
    <property type="protein sequence ID" value="SVB10454.1"/>
    <property type="molecule type" value="Genomic_DNA"/>
</dbReference>
<gene>
    <name evidence="1" type="ORF">METZ01_LOCUS163308</name>
</gene>